<sequence length="344" mass="38985">MNVIRLMMVLFAITTLGCVDDATDAEKYTKPTVDAGADQVQTLPINSLTLRGSAKTYPKHLYKIKSTRWSQVSGPQQLAILNADELAATVLNPTIAGTYEFEFYAKDSLGRTNTDRVKVILRAAQPIQQAQSTTSYTDDYEAMWNYVVTEYADYANIEDKWQQLYQPYWVKTAEASSEEAWQKILVEIEQELGLANLTLAQAQQRVAQPLSWEWYNNNGIAEVKIKNAHVDHLDEINQQVASMLALSPDLYKIQLQLLDAQTLDRQTQLMLMQIFSTSKSGLCIHNQLRQHDCITIKANPYLKGLDVELITVNADSERAELRHFFNASLSEVNILLIPELRLPK</sequence>
<organism evidence="1 2">
    <name type="scientific">Vibrio sinaloensis DSM 21326</name>
    <dbReference type="NCBI Taxonomy" id="945550"/>
    <lineage>
        <taxon>Bacteria</taxon>
        <taxon>Pseudomonadati</taxon>
        <taxon>Pseudomonadota</taxon>
        <taxon>Gammaproteobacteria</taxon>
        <taxon>Vibrionales</taxon>
        <taxon>Vibrionaceae</taxon>
        <taxon>Vibrio</taxon>
        <taxon>Vibrio oreintalis group</taxon>
    </lineage>
</organism>
<gene>
    <name evidence="1" type="ORF">VISI1226_22972</name>
</gene>
<evidence type="ECO:0000313" key="1">
    <source>
        <dbReference type="EMBL" id="EGA68438.1"/>
    </source>
</evidence>
<dbReference type="Gene3D" id="2.60.40.10">
    <property type="entry name" value="Immunoglobulins"/>
    <property type="match status" value="1"/>
</dbReference>
<dbReference type="EMBL" id="AEVT01000106">
    <property type="protein sequence ID" value="EGA68438.1"/>
    <property type="molecule type" value="Genomic_DNA"/>
</dbReference>
<dbReference type="Pfam" id="PF22352">
    <property type="entry name" value="K319L-like_PKD"/>
    <property type="match status" value="1"/>
</dbReference>
<dbReference type="InterPro" id="IPR013783">
    <property type="entry name" value="Ig-like_fold"/>
</dbReference>
<accession>E8MC34</accession>
<dbReference type="eggNOG" id="COG3291">
    <property type="taxonomic scope" value="Bacteria"/>
</dbReference>
<dbReference type="RefSeq" id="WP_008080644.1">
    <property type="nucleotide sequence ID" value="NZ_AEVT01000106.1"/>
</dbReference>
<dbReference type="PROSITE" id="PS51257">
    <property type="entry name" value="PROKAR_LIPOPROTEIN"/>
    <property type="match status" value="1"/>
</dbReference>
<name>E8MC34_PHOS4</name>
<dbReference type="AlphaFoldDB" id="E8MC34"/>
<comment type="caution">
    <text evidence="1">The sequence shown here is derived from an EMBL/GenBank/DDBJ whole genome shotgun (WGS) entry which is preliminary data.</text>
</comment>
<proteinExistence type="predicted"/>
<evidence type="ECO:0008006" key="3">
    <source>
        <dbReference type="Google" id="ProtNLM"/>
    </source>
</evidence>
<reference evidence="1 2" key="1">
    <citation type="journal article" date="2012" name="Int. J. Syst. Evol. Microbiol.">
        <title>Vibrio caribbeanicus sp. nov., isolated from the marine sponge Scleritoderma cyanea.</title>
        <authorList>
            <person name="Hoffmann M."/>
            <person name="Monday S.R."/>
            <person name="Allard M.W."/>
            <person name="Strain E.A."/>
            <person name="Whittaker P."/>
            <person name="Naum M."/>
            <person name="McCarthy P.J."/>
            <person name="Lopez J.V."/>
            <person name="Fischer M."/>
            <person name="Brown E.W."/>
        </authorList>
    </citation>
    <scope>NUCLEOTIDE SEQUENCE [LARGE SCALE GENOMIC DNA]</scope>
    <source>
        <strain evidence="2">DSMZ 21326</strain>
    </source>
</reference>
<protein>
    <recommendedName>
        <fullName evidence="3">Lipoprotein</fullName>
    </recommendedName>
</protein>
<dbReference type="Proteomes" id="UP000006228">
    <property type="component" value="Unassembled WGS sequence"/>
</dbReference>
<dbReference type="GeneID" id="95571704"/>
<dbReference type="OrthoDB" id="5903671at2"/>
<evidence type="ECO:0000313" key="2">
    <source>
        <dbReference type="Proteomes" id="UP000006228"/>
    </source>
</evidence>